<evidence type="ECO:0000256" key="4">
    <source>
        <dbReference type="ARBA" id="ARBA00016612"/>
    </source>
</evidence>
<dbReference type="FunFam" id="1.10.287.3510:FF:000002">
    <property type="entry name" value="NADH-ubiquinone oxidoreductase chain 4L"/>
    <property type="match status" value="1"/>
</dbReference>
<dbReference type="GO" id="GO:0045271">
    <property type="term" value="C:respiratory chain complex I"/>
    <property type="evidence" value="ECO:0007669"/>
    <property type="project" value="UniProtKB-ARBA"/>
</dbReference>
<keyword evidence="10" id="KW-0249">Electron transport</keyword>
<dbReference type="GO" id="GO:0042773">
    <property type="term" value="P:ATP synthesis coupled electron transport"/>
    <property type="evidence" value="ECO:0007669"/>
    <property type="project" value="InterPro"/>
</dbReference>
<dbReference type="EC" id="7.1.1.2" evidence="3"/>
<dbReference type="PANTHER" id="PTHR11434:SF0">
    <property type="entry name" value="NADH-UBIQUINONE OXIDOREDUCTASE CHAIN 4L"/>
    <property type="match status" value="1"/>
</dbReference>
<dbReference type="Ensembl" id="ENSPTET00000012537.1">
    <property type="protein sequence ID" value="ENSPTEP00000008202.1"/>
    <property type="gene ID" value="ENSPTEG00000009361.1"/>
</dbReference>
<keyword evidence="14" id="KW-0496">Mitochondrion</keyword>
<evidence type="ECO:0000256" key="1">
    <source>
        <dbReference type="ARBA" id="ARBA00004448"/>
    </source>
</evidence>
<keyword evidence="8" id="KW-0999">Mitochondrion inner membrane</keyword>
<keyword evidence="5" id="KW-0813">Transport</keyword>
<evidence type="ECO:0000256" key="11">
    <source>
        <dbReference type="ARBA" id="ARBA00022989"/>
    </source>
</evidence>
<keyword evidence="22" id="KW-1185">Reference proteome</keyword>
<comment type="catalytic activity">
    <reaction evidence="19">
        <text>a ubiquinone + NADH + 5 H(+)(in) = a ubiquinol + NAD(+) + 4 H(+)(out)</text>
        <dbReference type="Rhea" id="RHEA:29091"/>
        <dbReference type="Rhea" id="RHEA-COMP:9565"/>
        <dbReference type="Rhea" id="RHEA-COMP:9566"/>
        <dbReference type="ChEBI" id="CHEBI:15378"/>
        <dbReference type="ChEBI" id="CHEBI:16389"/>
        <dbReference type="ChEBI" id="CHEBI:17976"/>
        <dbReference type="ChEBI" id="CHEBI:57540"/>
        <dbReference type="ChEBI" id="CHEBI:57945"/>
        <dbReference type="EC" id="7.1.1.2"/>
    </reaction>
    <physiologicalReaction direction="left-to-right" evidence="19">
        <dbReference type="Rhea" id="RHEA:29092"/>
    </physiologicalReaction>
</comment>
<accession>A0A8C9GSC8</accession>
<proteinExistence type="inferred from homology"/>
<evidence type="ECO:0000256" key="15">
    <source>
        <dbReference type="ARBA" id="ARBA00023136"/>
    </source>
</evidence>
<dbReference type="Gene3D" id="1.10.287.3510">
    <property type="match status" value="1"/>
</dbReference>
<dbReference type="AlphaFoldDB" id="A0A8C9GSC8"/>
<evidence type="ECO:0000256" key="14">
    <source>
        <dbReference type="ARBA" id="ARBA00023128"/>
    </source>
</evidence>
<dbReference type="GO" id="GO:0008137">
    <property type="term" value="F:NADH dehydrogenase (ubiquinone) activity"/>
    <property type="evidence" value="ECO:0007669"/>
    <property type="project" value="UniProtKB-EC"/>
</dbReference>
<evidence type="ECO:0000256" key="13">
    <source>
        <dbReference type="ARBA" id="ARBA00023075"/>
    </source>
</evidence>
<keyword evidence="13" id="KW-0830">Ubiquinone</keyword>
<evidence type="ECO:0000256" key="20">
    <source>
        <dbReference type="SAM" id="Phobius"/>
    </source>
</evidence>
<comment type="function">
    <text evidence="18">Core subunit of the mitochondrial membrane respiratory chain NADH dehydrogenase (Complex I) which catalyzes electron transfer from NADH through the respiratory chain, using ubiquinone as an electron acceptor. Part of the enzyme membrane arm which is embedded in the lipid bilayer and involved in proton translocation.</text>
</comment>
<comment type="subunit">
    <text evidence="16">Core subunit of respiratory chain NADH dehydrogenase (Complex I) which is composed of 45 different subunits.</text>
</comment>
<sequence>MPLIYINIALAFTVSLLGILIYHSHLISSLLCLEGIILSLFIVSTLTASNIHFSLANIIPIALLVFVACEAAVGLALLISISNTYGLDYVHNLSLLQC</sequence>
<dbReference type="Proteomes" id="UP000694416">
    <property type="component" value="Unplaced"/>
</dbReference>
<comment type="subcellular location">
    <subcellularLocation>
        <location evidence="1">Mitochondrion inner membrane</location>
        <topology evidence="1">Multi-pass membrane protein</topology>
    </subcellularLocation>
</comment>
<evidence type="ECO:0000256" key="12">
    <source>
        <dbReference type="ARBA" id="ARBA00023027"/>
    </source>
</evidence>
<evidence type="ECO:0000256" key="17">
    <source>
        <dbReference type="ARBA" id="ARBA00031586"/>
    </source>
</evidence>
<dbReference type="InterPro" id="IPR039428">
    <property type="entry name" value="NUOK/Mnh_C1-like"/>
</dbReference>
<evidence type="ECO:0000313" key="21">
    <source>
        <dbReference type="Ensembl" id="ENSPTEP00000008202.1"/>
    </source>
</evidence>
<feature type="transmembrane region" description="Helical" evidence="20">
    <location>
        <begin position="30"/>
        <end position="52"/>
    </location>
</feature>
<evidence type="ECO:0000256" key="19">
    <source>
        <dbReference type="ARBA" id="ARBA00048769"/>
    </source>
</evidence>
<evidence type="ECO:0000256" key="8">
    <source>
        <dbReference type="ARBA" id="ARBA00022792"/>
    </source>
</evidence>
<evidence type="ECO:0000256" key="5">
    <source>
        <dbReference type="ARBA" id="ARBA00022448"/>
    </source>
</evidence>
<protein>
    <recommendedName>
        <fullName evidence="4">NADH-ubiquinone oxidoreductase chain 4L</fullName>
        <ecNumber evidence="3">7.1.1.2</ecNumber>
    </recommendedName>
    <alternativeName>
        <fullName evidence="17">NADH dehydrogenase subunit 4L</fullName>
    </alternativeName>
</protein>
<evidence type="ECO:0000256" key="18">
    <source>
        <dbReference type="ARBA" id="ARBA00043911"/>
    </source>
</evidence>
<keyword evidence="15 20" id="KW-0472">Membrane</keyword>
<keyword evidence="9" id="KW-1278">Translocase</keyword>
<name>A0A8C9GSC8_9PRIM</name>
<dbReference type="InterPro" id="IPR001133">
    <property type="entry name" value="NADH_UbQ_OxRdtase_chain4L/K"/>
</dbReference>
<evidence type="ECO:0000313" key="22">
    <source>
        <dbReference type="Proteomes" id="UP000694416"/>
    </source>
</evidence>
<feature type="transmembrane region" description="Helical" evidence="20">
    <location>
        <begin position="6"/>
        <end position="23"/>
    </location>
</feature>
<reference evidence="21" key="1">
    <citation type="submission" date="2025-08" db="UniProtKB">
        <authorList>
            <consortium name="Ensembl"/>
        </authorList>
    </citation>
    <scope>IDENTIFICATION</scope>
</reference>
<evidence type="ECO:0000256" key="9">
    <source>
        <dbReference type="ARBA" id="ARBA00022967"/>
    </source>
</evidence>
<evidence type="ECO:0000256" key="16">
    <source>
        <dbReference type="ARBA" id="ARBA00024376"/>
    </source>
</evidence>
<dbReference type="GO" id="GO:0005743">
    <property type="term" value="C:mitochondrial inner membrane"/>
    <property type="evidence" value="ECO:0007669"/>
    <property type="project" value="UniProtKB-SubCell"/>
</dbReference>
<evidence type="ECO:0000256" key="7">
    <source>
        <dbReference type="ARBA" id="ARBA00022692"/>
    </source>
</evidence>
<comment type="similarity">
    <text evidence="2">Belongs to the complex I subunit 4L family.</text>
</comment>
<evidence type="ECO:0000256" key="10">
    <source>
        <dbReference type="ARBA" id="ARBA00022982"/>
    </source>
</evidence>
<dbReference type="Pfam" id="PF00420">
    <property type="entry name" value="Oxidored_q2"/>
    <property type="match status" value="1"/>
</dbReference>
<keyword evidence="6" id="KW-0679">Respiratory chain</keyword>
<evidence type="ECO:0000256" key="3">
    <source>
        <dbReference type="ARBA" id="ARBA00012944"/>
    </source>
</evidence>
<evidence type="ECO:0000256" key="2">
    <source>
        <dbReference type="ARBA" id="ARBA00010519"/>
    </source>
</evidence>
<evidence type="ECO:0000256" key="6">
    <source>
        <dbReference type="ARBA" id="ARBA00022660"/>
    </source>
</evidence>
<reference evidence="21" key="2">
    <citation type="submission" date="2025-09" db="UniProtKB">
        <authorList>
            <consortium name="Ensembl"/>
        </authorList>
    </citation>
    <scope>IDENTIFICATION</scope>
</reference>
<feature type="transmembrane region" description="Helical" evidence="20">
    <location>
        <begin position="58"/>
        <end position="79"/>
    </location>
</feature>
<organism evidence="21 22">
    <name type="scientific">Piliocolobus tephrosceles</name>
    <name type="common">Ugandan red Colobus</name>
    <dbReference type="NCBI Taxonomy" id="591936"/>
    <lineage>
        <taxon>Eukaryota</taxon>
        <taxon>Metazoa</taxon>
        <taxon>Chordata</taxon>
        <taxon>Craniata</taxon>
        <taxon>Vertebrata</taxon>
        <taxon>Euteleostomi</taxon>
        <taxon>Mammalia</taxon>
        <taxon>Eutheria</taxon>
        <taxon>Euarchontoglires</taxon>
        <taxon>Primates</taxon>
        <taxon>Haplorrhini</taxon>
        <taxon>Catarrhini</taxon>
        <taxon>Cercopithecidae</taxon>
        <taxon>Colobinae</taxon>
        <taxon>Piliocolobus</taxon>
    </lineage>
</organism>
<dbReference type="GO" id="GO:0016651">
    <property type="term" value="F:oxidoreductase activity, acting on NAD(P)H"/>
    <property type="evidence" value="ECO:0007669"/>
    <property type="project" value="InterPro"/>
</dbReference>
<keyword evidence="12" id="KW-0520">NAD</keyword>
<dbReference type="PANTHER" id="PTHR11434">
    <property type="entry name" value="NADH-UBIQUINONE OXIDOREDUCTASE SUBUNIT ND4L"/>
    <property type="match status" value="1"/>
</dbReference>
<keyword evidence="7 20" id="KW-0812">Transmembrane</keyword>
<keyword evidence="11 20" id="KW-1133">Transmembrane helix</keyword>